<evidence type="ECO:0000313" key="3">
    <source>
        <dbReference type="Proteomes" id="UP000198287"/>
    </source>
</evidence>
<dbReference type="AlphaFoldDB" id="A0A226DNZ0"/>
<keyword evidence="3" id="KW-1185">Reference proteome</keyword>
<sequence length="447" mass="50270">MQQGSAQDVTSNEPVVPNKSAKELNRANSLTFMNLRQDFRNDFASRVLQPVDVAPRIEAMVTAATNAIFEEGRNINWILYELVRAVKSKPLSTAEALTFIWIYVGTAETVAKRNGPFDLPRVLDSQLGCLFTRAVSHDKEKNMPHVAHLWRTARHFHRPMAEFPLHERILKKAYGRGVDLDNVPTPEAGVVQLFEEMSLYGDNVEEDCVGTFPGKKIQVAKSVKPEANDNSTQEIGTSSLKKWKPRYRNRQKVSQQLDQDITPIAIMEPWTFCCCVDSPENVVPGKESSQETEDKSIKPGNVEMPSTSKSRLLDFFQQQTSNSPAANAPKNKSDYYFRLFLTNPGEYIRLNPTLFPPSDAAWSAKKLLPDQETKSNPVDDDPISEVAQTPADCTETLLSVDFTPDEYIAQLKASNYYAHGVRIVDGERRLVVYHKIINPSGIKKEPI</sequence>
<comment type="caution">
    <text evidence="2">The sequence shown here is derived from an EMBL/GenBank/DDBJ whole genome shotgun (WGS) entry which is preliminary data.</text>
</comment>
<evidence type="ECO:0000256" key="1">
    <source>
        <dbReference type="SAM" id="MobiDB-lite"/>
    </source>
</evidence>
<dbReference type="EMBL" id="LNIX01000013">
    <property type="protein sequence ID" value="OXA47252.1"/>
    <property type="molecule type" value="Genomic_DNA"/>
</dbReference>
<organism evidence="2 3">
    <name type="scientific">Folsomia candida</name>
    <name type="common">Springtail</name>
    <dbReference type="NCBI Taxonomy" id="158441"/>
    <lineage>
        <taxon>Eukaryota</taxon>
        <taxon>Metazoa</taxon>
        <taxon>Ecdysozoa</taxon>
        <taxon>Arthropoda</taxon>
        <taxon>Hexapoda</taxon>
        <taxon>Collembola</taxon>
        <taxon>Entomobryomorpha</taxon>
        <taxon>Isotomoidea</taxon>
        <taxon>Isotomidae</taxon>
        <taxon>Proisotominae</taxon>
        <taxon>Folsomia</taxon>
    </lineage>
</organism>
<evidence type="ECO:0000313" key="2">
    <source>
        <dbReference type="EMBL" id="OXA47252.1"/>
    </source>
</evidence>
<gene>
    <name evidence="2" type="ORF">Fcan01_18032</name>
</gene>
<feature type="compositionally biased region" description="Polar residues" evidence="1">
    <location>
        <begin position="1"/>
        <end position="13"/>
    </location>
</feature>
<name>A0A226DNZ0_FOLCA</name>
<proteinExistence type="predicted"/>
<reference evidence="2 3" key="1">
    <citation type="submission" date="2015-12" db="EMBL/GenBank/DDBJ databases">
        <title>The genome of Folsomia candida.</title>
        <authorList>
            <person name="Faddeeva A."/>
            <person name="Derks M.F."/>
            <person name="Anvar Y."/>
            <person name="Smit S."/>
            <person name="Van Straalen N."/>
            <person name="Roelofs D."/>
        </authorList>
    </citation>
    <scope>NUCLEOTIDE SEQUENCE [LARGE SCALE GENOMIC DNA]</scope>
    <source>
        <strain evidence="2 3">VU population</strain>
        <tissue evidence="2">Whole body</tissue>
    </source>
</reference>
<protein>
    <submittedName>
        <fullName evidence="2">Uncharacterized protein</fullName>
    </submittedName>
</protein>
<feature type="compositionally biased region" description="Basic and acidic residues" evidence="1">
    <location>
        <begin position="288"/>
        <end position="297"/>
    </location>
</feature>
<feature type="region of interest" description="Disordered" evidence="1">
    <location>
        <begin position="1"/>
        <end position="20"/>
    </location>
</feature>
<feature type="region of interest" description="Disordered" evidence="1">
    <location>
        <begin position="282"/>
        <end position="305"/>
    </location>
</feature>
<dbReference type="Proteomes" id="UP000198287">
    <property type="component" value="Unassembled WGS sequence"/>
</dbReference>
<accession>A0A226DNZ0</accession>